<accession>A0ABV4I0M9</accession>
<dbReference type="InterPro" id="IPR001466">
    <property type="entry name" value="Beta-lactam-related"/>
</dbReference>
<dbReference type="PANTHER" id="PTHR43283:SF7">
    <property type="entry name" value="BETA-LACTAMASE-RELATED DOMAIN-CONTAINING PROTEIN"/>
    <property type="match status" value="1"/>
</dbReference>
<reference evidence="2 3" key="1">
    <citation type="submission" date="2024-07" db="EMBL/GenBank/DDBJ databases">
        <authorList>
            <person name="Thanompreechachai J."/>
            <person name="Duangmal K."/>
        </authorList>
    </citation>
    <scope>NUCLEOTIDE SEQUENCE [LARGE SCALE GENOMIC DNA]</scope>
    <source>
        <strain evidence="2 3">TBRC 1896</strain>
    </source>
</reference>
<dbReference type="EMBL" id="JBGGTQ010000003">
    <property type="protein sequence ID" value="MEZ0492228.1"/>
    <property type="molecule type" value="Genomic_DNA"/>
</dbReference>
<protein>
    <submittedName>
        <fullName evidence="2">Serine hydrolase domain-containing protein</fullName>
        <ecNumber evidence="2">3.-.-.-</ecNumber>
    </submittedName>
</protein>
<organism evidence="2 3">
    <name type="scientific">Kineococcus mangrovi</name>
    <dbReference type="NCBI Taxonomy" id="1660183"/>
    <lineage>
        <taxon>Bacteria</taxon>
        <taxon>Bacillati</taxon>
        <taxon>Actinomycetota</taxon>
        <taxon>Actinomycetes</taxon>
        <taxon>Kineosporiales</taxon>
        <taxon>Kineosporiaceae</taxon>
        <taxon>Kineococcus</taxon>
    </lineage>
</organism>
<comment type="caution">
    <text evidence="2">The sequence shown here is derived from an EMBL/GenBank/DDBJ whole genome shotgun (WGS) entry which is preliminary data.</text>
</comment>
<dbReference type="SUPFAM" id="SSF56601">
    <property type="entry name" value="beta-lactamase/transpeptidase-like"/>
    <property type="match status" value="1"/>
</dbReference>
<name>A0ABV4I0M9_9ACTN</name>
<dbReference type="GO" id="GO:0016787">
    <property type="term" value="F:hydrolase activity"/>
    <property type="evidence" value="ECO:0007669"/>
    <property type="project" value="UniProtKB-KW"/>
</dbReference>
<dbReference type="Proteomes" id="UP001566476">
    <property type="component" value="Unassembled WGS sequence"/>
</dbReference>
<keyword evidence="3" id="KW-1185">Reference proteome</keyword>
<dbReference type="PANTHER" id="PTHR43283">
    <property type="entry name" value="BETA-LACTAMASE-RELATED"/>
    <property type="match status" value="1"/>
</dbReference>
<evidence type="ECO:0000313" key="3">
    <source>
        <dbReference type="Proteomes" id="UP001566476"/>
    </source>
</evidence>
<dbReference type="InterPro" id="IPR050789">
    <property type="entry name" value="Diverse_Enzym_Activities"/>
</dbReference>
<dbReference type="Gene3D" id="3.40.710.10">
    <property type="entry name" value="DD-peptidase/beta-lactamase superfamily"/>
    <property type="match status" value="1"/>
</dbReference>
<feature type="domain" description="Beta-lactamase-related" evidence="1">
    <location>
        <begin position="14"/>
        <end position="259"/>
    </location>
</feature>
<dbReference type="Pfam" id="PF00144">
    <property type="entry name" value="Beta-lactamase"/>
    <property type="match status" value="1"/>
</dbReference>
<proteinExistence type="predicted"/>
<sequence>MTRALTVLRRIVTAVERDGFGAHAAHVRVGDDAAQFRWSPDVARDVHSVAKGVCVLAAGIAADEGVFDLDAPVAQHLPDLPLGEGVQAVTTRHLLGMRSGIDLPWAPTSLTDWPDLAREFLSRPSRGRVFQYSNASSYTAMRALASVVGDVPAWLQPRLFDPLGIPAPVWDRCPGGWIAAGGGLHLRSGELARIGQLIRDGGVWRGRSLVSSRWVDALHSDWFEREGAPGYTRYALAGWGGPGRAWRLHGAHGQLLVFLDDAVVTITADDHAGADRVAQQVVSALEG</sequence>
<evidence type="ECO:0000259" key="1">
    <source>
        <dbReference type="Pfam" id="PF00144"/>
    </source>
</evidence>
<keyword evidence="2" id="KW-0378">Hydrolase</keyword>
<evidence type="ECO:0000313" key="2">
    <source>
        <dbReference type="EMBL" id="MEZ0492228.1"/>
    </source>
</evidence>
<dbReference type="EC" id="3.-.-.-" evidence="2"/>
<gene>
    <name evidence="2" type="ORF">AB2L28_08250</name>
</gene>
<dbReference type="InterPro" id="IPR012338">
    <property type="entry name" value="Beta-lactam/transpept-like"/>
</dbReference>
<dbReference type="RefSeq" id="WP_370718262.1">
    <property type="nucleotide sequence ID" value="NZ_JBGGTQ010000003.1"/>
</dbReference>